<keyword evidence="1" id="KW-1015">Disulfide bond</keyword>
<feature type="transmembrane region" description="Helical" evidence="2">
    <location>
        <begin position="1034"/>
        <end position="1053"/>
    </location>
</feature>
<keyword evidence="2" id="KW-0472">Membrane</keyword>
<dbReference type="PROSITE" id="PS50026">
    <property type="entry name" value="EGF_3"/>
    <property type="match status" value="1"/>
</dbReference>
<feature type="transmembrane region" description="Helical" evidence="2">
    <location>
        <begin position="1065"/>
        <end position="1089"/>
    </location>
</feature>
<dbReference type="PANTHER" id="PTHR15332:SF175">
    <property type="entry name" value="PROPROTEIN CONVERTASE SUBTILISIN_KEXIN TYPE 5-LIKE"/>
    <property type="match status" value="1"/>
</dbReference>
<feature type="transmembrane region" description="Helical" evidence="2">
    <location>
        <begin position="1008"/>
        <end position="1028"/>
    </location>
</feature>
<feature type="transmembrane region" description="Helical" evidence="2">
    <location>
        <begin position="1101"/>
        <end position="1122"/>
    </location>
</feature>
<evidence type="ECO:0000259" key="3">
    <source>
        <dbReference type="PROSITE" id="PS50026"/>
    </source>
</evidence>
<keyword evidence="2" id="KW-1133">Transmembrane helix</keyword>
<sequence>MDYENYPRYFLDEPITFNAELNYIQCDSNAGEITYVEDQSFYTIWQIIDSTSVASDLETVTANYQQFISWEYDPWDLATYNGYQIRLKATSNGVEAVQARPFDVVEYPYLMCYIAGGSRTESVNNDLLIEANVLNFDVTDALQNSGVTYNWRCLDVMQYNNCVDNTGTVLTFANSASLTIPANTLEPYQTYRFRLDASITTPSNKQCYYIVYITILDVEQTLQLIDFPEHIQAGSVNLNDVFAITVDLDGFLNYDEPIYNFAFIYNDQVIANQTVKYETFNIRLMDYFDSVIVSDPYIQLRISVQSPYEYQPNMMSLRLYLNYPPQNGVLAVSDAISGTALSTSYTFQTYGWTDYNFDYSYRFSYYLSRDYYDEEVERGYNPLMSEMNIICDYSFRSVCSSYLPLPIQDDSDGNYYAVIMVQARDTLGGISNVTQAIQIQPSTKTRVNEIDALDSLYRKVLFSQKEEKVKKLVQIAHQLRQIDEEGCSVCSGNGVCDAVTQQCQCETGYYMRDCSMEKSDYDTYSTFKMEVLGSLMDLREKQLQLGYEEQIVKAQYSLLDDKYLGVTFNQTFVESYINEMDTYINSKISGKIDEIVDNNYIYKAKYKFDIDIDSIHRILKHLYYQFDAFAYSLNNTSYYSSRRQLDSFAEFQRLKYYKQLVNLTRDCGYQLHRMTQPNDKIYIFEGKMFNDKMTVMSTKYILDQILDYDIETDVINFSQTGPDIEGDGNVHVYDVMVQGYEVNPYRYEPTFPYPEQDTQCQDIDVFRQNTPEREISIEVKAKYEFDAINTENPDYNICISRQYNGVWLPPTWTSTRCNTTVLEDSSGDYNVFCTCFDLNPVSVVDDYMCNFSNCQYEEDDFRWYESLMLYTLIVFFLFFWYLLYKAYIYDKIYMYKVTLEIPDSEEEPESEEDEKDEKDRLKVGNVFEYIQGSRRGKIKRHKKRTAGDEGEDIVVEDRGGKTEVDADELEQEEVYNDVYFKQNVCWAIYKLHELLEIFFFYDPDCRRVFRVFFWYSKGMFMAGLIGTLLDKDLYLWYIVMYIGLFINIYDGLISIMKQLMRRPQFILKIIGLNLGIFSLIAALYMIIICNQWDNLADANEWAYIFLCLYFIDTMSWQPLLIFTKTVILNLAIGKGNRCARFIKWLFIFYEENIFFRNLLNQAKNVFG</sequence>
<dbReference type="EMBL" id="LDAU01000160">
    <property type="protein sequence ID" value="KRX01937.1"/>
    <property type="molecule type" value="Genomic_DNA"/>
</dbReference>
<keyword evidence="5" id="KW-1185">Reference proteome</keyword>
<evidence type="ECO:0000256" key="2">
    <source>
        <dbReference type="SAM" id="Phobius"/>
    </source>
</evidence>
<name>A0A0V0QI24_PSEPJ</name>
<dbReference type="AlphaFoldDB" id="A0A0V0QI24"/>
<dbReference type="Pfam" id="PF02010">
    <property type="entry name" value="REJ"/>
    <property type="match status" value="2"/>
</dbReference>
<dbReference type="InterPro" id="IPR000742">
    <property type="entry name" value="EGF"/>
</dbReference>
<reference evidence="4 5" key="1">
    <citation type="journal article" date="2015" name="Sci. Rep.">
        <title>Genome of the facultative scuticociliatosis pathogen Pseudocohnilembus persalinus provides insight into its virulence through horizontal gene transfer.</title>
        <authorList>
            <person name="Xiong J."/>
            <person name="Wang G."/>
            <person name="Cheng J."/>
            <person name="Tian M."/>
            <person name="Pan X."/>
            <person name="Warren A."/>
            <person name="Jiang C."/>
            <person name="Yuan D."/>
            <person name="Miao W."/>
        </authorList>
    </citation>
    <scope>NUCLEOTIDE SEQUENCE [LARGE SCALE GENOMIC DNA]</scope>
    <source>
        <strain evidence="4">36N120E</strain>
    </source>
</reference>
<keyword evidence="2" id="KW-0812">Transmembrane</keyword>
<feature type="transmembrane region" description="Helical" evidence="2">
    <location>
        <begin position="863"/>
        <end position="884"/>
    </location>
</feature>
<protein>
    <recommendedName>
        <fullName evidence="3">EGF-like domain-containing protein</fullName>
    </recommendedName>
</protein>
<dbReference type="InterPro" id="IPR002859">
    <property type="entry name" value="PKD/REJ-like"/>
</dbReference>
<dbReference type="InParanoid" id="A0A0V0QI24"/>
<dbReference type="PANTHER" id="PTHR15332">
    <property type="entry name" value="PROPROTEIN CONVERTASE SUBTILISIN_KEXIN TYPE 5-LIKE"/>
    <property type="match status" value="1"/>
</dbReference>
<dbReference type="Proteomes" id="UP000054937">
    <property type="component" value="Unassembled WGS sequence"/>
</dbReference>
<feature type="disulfide bond" evidence="1">
    <location>
        <begin position="505"/>
        <end position="514"/>
    </location>
</feature>
<gene>
    <name evidence="4" type="ORF">PPERSA_07993</name>
</gene>
<organism evidence="4 5">
    <name type="scientific">Pseudocohnilembus persalinus</name>
    <name type="common">Ciliate</name>
    <dbReference type="NCBI Taxonomy" id="266149"/>
    <lineage>
        <taxon>Eukaryota</taxon>
        <taxon>Sar</taxon>
        <taxon>Alveolata</taxon>
        <taxon>Ciliophora</taxon>
        <taxon>Intramacronucleata</taxon>
        <taxon>Oligohymenophorea</taxon>
        <taxon>Scuticociliatia</taxon>
        <taxon>Philasterida</taxon>
        <taxon>Pseudocohnilembidae</taxon>
        <taxon>Pseudocohnilembus</taxon>
    </lineage>
</organism>
<proteinExistence type="predicted"/>
<dbReference type="PROSITE" id="PS01186">
    <property type="entry name" value="EGF_2"/>
    <property type="match status" value="1"/>
</dbReference>
<accession>A0A0V0QI24</accession>
<feature type="domain" description="EGF-like" evidence="3">
    <location>
        <begin position="483"/>
        <end position="515"/>
    </location>
</feature>
<keyword evidence="1" id="KW-0245">EGF-like domain</keyword>
<comment type="caution">
    <text evidence="1">Lacks conserved residue(s) required for the propagation of feature annotation.</text>
</comment>
<evidence type="ECO:0000313" key="4">
    <source>
        <dbReference type="EMBL" id="KRX01937.1"/>
    </source>
</evidence>
<evidence type="ECO:0000313" key="5">
    <source>
        <dbReference type="Proteomes" id="UP000054937"/>
    </source>
</evidence>
<comment type="caution">
    <text evidence="4">The sequence shown here is derived from an EMBL/GenBank/DDBJ whole genome shotgun (WGS) entry which is preliminary data.</text>
</comment>
<evidence type="ECO:0000256" key="1">
    <source>
        <dbReference type="PROSITE-ProRule" id="PRU00076"/>
    </source>
</evidence>